<name>A0A3E1F1X2_9FLAO</name>
<comment type="caution">
    <text evidence="1">The sequence shown here is derived from an EMBL/GenBank/DDBJ whole genome shotgun (WGS) entry which is preliminary data.</text>
</comment>
<proteinExistence type="predicted"/>
<dbReference type="EMBL" id="QURB01000001">
    <property type="protein sequence ID" value="RFC55739.1"/>
    <property type="molecule type" value="Genomic_DNA"/>
</dbReference>
<reference evidence="1 2" key="1">
    <citation type="submission" date="2018-08" db="EMBL/GenBank/DDBJ databases">
        <title>The draft genome squence of Brumimicrobium sp. N62.</title>
        <authorList>
            <person name="Du Z.-J."/>
            <person name="Luo H.-R."/>
        </authorList>
    </citation>
    <scope>NUCLEOTIDE SEQUENCE [LARGE SCALE GENOMIC DNA]</scope>
    <source>
        <strain evidence="1 2">N62</strain>
    </source>
</reference>
<evidence type="ECO:0008006" key="3">
    <source>
        <dbReference type="Google" id="ProtNLM"/>
    </source>
</evidence>
<dbReference type="Proteomes" id="UP000257127">
    <property type="component" value="Unassembled WGS sequence"/>
</dbReference>
<sequence>MIENKVAILQSNYIPWKGVFDMINMVDTFVFFEDVDYTKRDWRSRNKIKTPNGAIWLSVPVAKSPRGTKISDIQISQSEDWQLKHYKSIELNYKKAPFYDKYKYIIEDFYLGNKWINLSEMNIYFTKTICEILNIQTKFINSKDISVSGAKDIRLIEICKELKATEYLSGPSAKDYIDPLNFENNNIQLSYIKYEYPEYIQMHGQFNHYISVLDVLFNCGDSSREYILMGGKESI</sequence>
<protein>
    <recommendedName>
        <fullName evidence="3">WbqC family protein</fullName>
    </recommendedName>
</protein>
<evidence type="ECO:0000313" key="2">
    <source>
        <dbReference type="Proteomes" id="UP000257127"/>
    </source>
</evidence>
<organism evidence="1 2">
    <name type="scientific">Brumimicrobium aurantiacum</name>
    <dbReference type="NCBI Taxonomy" id="1737063"/>
    <lineage>
        <taxon>Bacteria</taxon>
        <taxon>Pseudomonadati</taxon>
        <taxon>Bacteroidota</taxon>
        <taxon>Flavobacteriia</taxon>
        <taxon>Flavobacteriales</taxon>
        <taxon>Crocinitomicaceae</taxon>
        <taxon>Brumimicrobium</taxon>
    </lineage>
</organism>
<keyword evidence="2" id="KW-1185">Reference proteome</keyword>
<dbReference type="AlphaFoldDB" id="A0A3E1F1X2"/>
<gene>
    <name evidence="1" type="ORF">DXU93_02035</name>
</gene>
<evidence type="ECO:0000313" key="1">
    <source>
        <dbReference type="EMBL" id="RFC55739.1"/>
    </source>
</evidence>
<dbReference type="InterPro" id="IPR014985">
    <property type="entry name" value="WbqC"/>
</dbReference>
<dbReference type="RefSeq" id="WP_116879574.1">
    <property type="nucleotide sequence ID" value="NZ_QURB01000001.1"/>
</dbReference>
<accession>A0A3E1F1X2</accession>
<dbReference type="OrthoDB" id="3611744at2"/>
<dbReference type="Pfam" id="PF08889">
    <property type="entry name" value="WbqC"/>
    <property type="match status" value="1"/>
</dbReference>